<dbReference type="Proteomes" id="UP000236333">
    <property type="component" value="Unassembled WGS sequence"/>
</dbReference>
<sequence length="351" mass="36505">MAHSVLLAWTLRLGRHTAARATRSFSTASSSPSAVDQMIEYALGQQKSNPDMAVDILRSGLSYPNQLPADTARLHLALARTEAGRDNWVVAAAAAVAAAGRLAAALGPDPGGALRSQPELADAVAALGLWRACSGQQGAAEAALAAAGEAEAAAAAAEGAASGEALVRKQHHHEVEAEALAGRAQLQMWGREWGPAEELLGSALKAAEAAHGERSPALASLLLLLGYTYSRSARVTFAEGLFREAAKLLRLDPARQQQQQQQQCGGAHASVGAVLAWRYAQLLWVLPNRGNEAAVWERCARHLWGGCGPLGSQGLEAVLGGQAHLKGEGPEGAGLLLSTRLRRALPLLPAA</sequence>
<accession>A0A2J7ZWL6</accession>
<name>A0A2J7ZWL6_9CHLO</name>
<protein>
    <submittedName>
        <fullName evidence="1">Uncharacterized protein</fullName>
    </submittedName>
</protein>
<dbReference type="OrthoDB" id="513975at2759"/>
<dbReference type="EMBL" id="PGGS01000371">
    <property type="protein sequence ID" value="PNH04649.1"/>
    <property type="molecule type" value="Genomic_DNA"/>
</dbReference>
<proteinExistence type="predicted"/>
<evidence type="ECO:0000313" key="1">
    <source>
        <dbReference type="EMBL" id="PNH04649.1"/>
    </source>
</evidence>
<reference evidence="1 2" key="1">
    <citation type="journal article" date="2017" name="Mol. Biol. Evol.">
        <title>The 4-celled Tetrabaena socialis nuclear genome reveals the essential components for genetic control of cell number at the origin of multicellularity in the volvocine lineage.</title>
        <authorList>
            <person name="Featherston J."/>
            <person name="Arakaki Y."/>
            <person name="Hanschen E.R."/>
            <person name="Ferris P.J."/>
            <person name="Michod R.E."/>
            <person name="Olson B.J.S.C."/>
            <person name="Nozaki H."/>
            <person name="Durand P.M."/>
        </authorList>
    </citation>
    <scope>NUCLEOTIDE SEQUENCE [LARGE SCALE GENOMIC DNA]</scope>
    <source>
        <strain evidence="1 2">NIES-571</strain>
    </source>
</reference>
<organism evidence="1 2">
    <name type="scientific">Tetrabaena socialis</name>
    <dbReference type="NCBI Taxonomy" id="47790"/>
    <lineage>
        <taxon>Eukaryota</taxon>
        <taxon>Viridiplantae</taxon>
        <taxon>Chlorophyta</taxon>
        <taxon>core chlorophytes</taxon>
        <taxon>Chlorophyceae</taxon>
        <taxon>CS clade</taxon>
        <taxon>Chlamydomonadales</taxon>
        <taxon>Tetrabaenaceae</taxon>
        <taxon>Tetrabaena</taxon>
    </lineage>
</organism>
<evidence type="ECO:0000313" key="2">
    <source>
        <dbReference type="Proteomes" id="UP000236333"/>
    </source>
</evidence>
<gene>
    <name evidence="1" type="ORF">TSOC_009171</name>
</gene>
<dbReference type="AlphaFoldDB" id="A0A2J7ZWL6"/>
<comment type="caution">
    <text evidence="1">The sequence shown here is derived from an EMBL/GenBank/DDBJ whole genome shotgun (WGS) entry which is preliminary data.</text>
</comment>
<keyword evidence="2" id="KW-1185">Reference proteome</keyword>